<dbReference type="InterPro" id="IPR047603">
    <property type="entry name" value="FxsC_N"/>
</dbReference>
<dbReference type="RefSeq" id="WP_369183395.1">
    <property type="nucleotide sequence ID" value="NZ_CP163445.1"/>
</dbReference>
<feature type="compositionally biased region" description="Low complexity" evidence="1">
    <location>
        <begin position="442"/>
        <end position="453"/>
    </location>
</feature>
<dbReference type="InterPro" id="IPR000157">
    <property type="entry name" value="TIR_dom"/>
</dbReference>
<protein>
    <submittedName>
        <fullName evidence="3">TIR-like protein FxsC</fullName>
    </submittedName>
</protein>
<proteinExistence type="predicted"/>
<evidence type="ECO:0000313" key="3">
    <source>
        <dbReference type="EMBL" id="XDQ79532.1"/>
    </source>
</evidence>
<dbReference type="GO" id="GO:0007165">
    <property type="term" value="P:signal transduction"/>
    <property type="evidence" value="ECO:0007669"/>
    <property type="project" value="InterPro"/>
</dbReference>
<gene>
    <name evidence="3" type="ORF">AB2U05_14225</name>
</gene>
<dbReference type="SMART" id="SM00255">
    <property type="entry name" value="TIR"/>
    <property type="match status" value="1"/>
</dbReference>
<sequence>MERDQRQAQDAGDQPDQRPYFFFSYARRDYVAEDAFVDQFFNDLRDELGRMQPGARADELAYRDTERLRVGDDWAQQLARMLGRCRALVALYSPAYFASDYCGKEWTAFRGRVRRHHEQHGEHVAALIPVLWEPVAPGELHEEVTKIQWAQPDMGEAYARYGLRALLRTDPGGEAYRKIVRVVAGRVKVAADRRLADLQEFDLGAVRGYFPPPQPPTVSTPEPSSSPGMVRLFIAAGRAAEAAAAGGAHYGAKPWDWAPYHPPTRPSLAARAQQVITAAGHTTTLEEIDAGLGEKLDQAREDSQVSVLLVDPWVAGSERYRAALREYDDQNHPVTGVLLPSGDQDPADGPTREALWTGVRGVFRRNWLRRFDPDPLFRVKVGRDSFDRDLDIVVTVAQNKLMDDNFDWGEGGAVFGVGPGDGPQMPGLAIPPRPAPAPPGLPGLSDLSGLPGRRTLDLPYDLPGQRRADQDRNAPSNGDESDDH</sequence>
<evidence type="ECO:0000256" key="1">
    <source>
        <dbReference type="SAM" id="MobiDB-lite"/>
    </source>
</evidence>
<dbReference type="InterPro" id="IPR035897">
    <property type="entry name" value="Toll_tir_struct_dom_sf"/>
</dbReference>
<dbReference type="Gene3D" id="3.40.50.10140">
    <property type="entry name" value="Toll/interleukin-1 receptor homology (TIR) domain"/>
    <property type="match status" value="1"/>
</dbReference>
<dbReference type="SUPFAM" id="SSF52200">
    <property type="entry name" value="Toll/Interleukin receptor TIR domain"/>
    <property type="match status" value="1"/>
</dbReference>
<feature type="domain" description="TIR" evidence="2">
    <location>
        <begin position="17"/>
        <end position="166"/>
    </location>
</feature>
<dbReference type="NCBIfam" id="TIGR04276">
    <property type="entry name" value="FxsC_Cterm"/>
    <property type="match status" value="1"/>
</dbReference>
<dbReference type="NCBIfam" id="NF040588">
    <property type="entry name" value="FxsC_Nterm"/>
    <property type="match status" value="1"/>
</dbReference>
<feature type="region of interest" description="Disordered" evidence="1">
    <location>
        <begin position="419"/>
        <end position="484"/>
    </location>
</feature>
<name>A0AB39TK45_9ACTN</name>
<dbReference type="InterPro" id="IPR026367">
    <property type="entry name" value="FxsC_C"/>
</dbReference>
<evidence type="ECO:0000259" key="2">
    <source>
        <dbReference type="PROSITE" id="PS50104"/>
    </source>
</evidence>
<dbReference type="Pfam" id="PF13676">
    <property type="entry name" value="TIR_2"/>
    <property type="match status" value="1"/>
</dbReference>
<feature type="compositionally biased region" description="Pro residues" evidence="1">
    <location>
        <begin position="429"/>
        <end position="441"/>
    </location>
</feature>
<reference evidence="3" key="1">
    <citation type="submission" date="2024-07" db="EMBL/GenBank/DDBJ databases">
        <authorList>
            <person name="Yu S.T."/>
        </authorList>
    </citation>
    <scope>NUCLEOTIDE SEQUENCE</scope>
    <source>
        <strain evidence="3">Y1</strain>
    </source>
</reference>
<dbReference type="EMBL" id="CP163445">
    <property type="protein sequence ID" value="XDQ79532.1"/>
    <property type="molecule type" value="Genomic_DNA"/>
</dbReference>
<accession>A0AB39TK45</accession>
<dbReference type="PROSITE" id="PS50104">
    <property type="entry name" value="TIR"/>
    <property type="match status" value="1"/>
</dbReference>
<organism evidence="3">
    <name type="scientific">Streptomyces sp. Y1</name>
    <dbReference type="NCBI Taxonomy" id="3238634"/>
    <lineage>
        <taxon>Bacteria</taxon>
        <taxon>Bacillati</taxon>
        <taxon>Actinomycetota</taxon>
        <taxon>Actinomycetes</taxon>
        <taxon>Kitasatosporales</taxon>
        <taxon>Streptomycetaceae</taxon>
        <taxon>Streptomyces</taxon>
    </lineage>
</organism>
<dbReference type="AlphaFoldDB" id="A0AB39TK45"/>